<dbReference type="InterPro" id="IPR008523">
    <property type="entry name" value="DUF805"/>
</dbReference>
<name>A0A222FIG9_9GAMM</name>
<dbReference type="Proteomes" id="UP000202440">
    <property type="component" value="Chromosome"/>
</dbReference>
<accession>A0A222FIG9</accession>
<protein>
    <recommendedName>
        <fullName evidence="4">DUF805 domain-containing protein</fullName>
    </recommendedName>
</protein>
<feature type="transmembrane region" description="Helical" evidence="1">
    <location>
        <begin position="23"/>
        <end position="40"/>
    </location>
</feature>
<feature type="transmembrane region" description="Helical" evidence="1">
    <location>
        <begin position="46"/>
        <end position="66"/>
    </location>
</feature>
<dbReference type="Pfam" id="PF05656">
    <property type="entry name" value="DUF805"/>
    <property type="match status" value="1"/>
</dbReference>
<organism evidence="2 3">
    <name type="scientific">Bacterioplanes sanyensis</name>
    <dbReference type="NCBI Taxonomy" id="1249553"/>
    <lineage>
        <taxon>Bacteria</taxon>
        <taxon>Pseudomonadati</taxon>
        <taxon>Pseudomonadota</taxon>
        <taxon>Gammaproteobacteria</taxon>
        <taxon>Oceanospirillales</taxon>
        <taxon>Oceanospirillaceae</taxon>
        <taxon>Bacterioplanes</taxon>
    </lineage>
</organism>
<evidence type="ECO:0000313" key="2">
    <source>
        <dbReference type="EMBL" id="ASP38847.1"/>
    </source>
</evidence>
<keyword evidence="3" id="KW-1185">Reference proteome</keyword>
<evidence type="ECO:0000256" key="1">
    <source>
        <dbReference type="SAM" id="Phobius"/>
    </source>
</evidence>
<dbReference type="KEGG" id="bsan:CHH28_09205"/>
<evidence type="ECO:0008006" key="4">
    <source>
        <dbReference type="Google" id="ProtNLM"/>
    </source>
</evidence>
<gene>
    <name evidence="2" type="ORF">CHH28_09205</name>
</gene>
<reference evidence="2 3" key="1">
    <citation type="submission" date="2017-07" db="EMBL/GenBank/DDBJ databases">
        <title>Annotated genome sequence of Bacterioplanes sanyensis isolated from Red Sea.</title>
        <authorList>
            <person name="Rehman Z.U."/>
        </authorList>
    </citation>
    <scope>NUCLEOTIDE SEQUENCE [LARGE SCALE GENOMIC DNA]</scope>
    <source>
        <strain evidence="2 3">NV9</strain>
    </source>
</reference>
<dbReference type="AlphaFoldDB" id="A0A222FIG9"/>
<dbReference type="OrthoDB" id="9812349at2"/>
<dbReference type="PANTHER" id="PTHR34980">
    <property type="entry name" value="INNER MEMBRANE PROTEIN-RELATED-RELATED"/>
    <property type="match status" value="1"/>
</dbReference>
<dbReference type="PANTHER" id="PTHR34980:SF2">
    <property type="entry name" value="INNER MEMBRANE PROTEIN YHAH-RELATED"/>
    <property type="match status" value="1"/>
</dbReference>
<dbReference type="EMBL" id="CP022530">
    <property type="protein sequence ID" value="ASP38847.1"/>
    <property type="molecule type" value="Genomic_DNA"/>
</dbReference>
<keyword evidence="1" id="KW-1133">Transmembrane helix</keyword>
<keyword evidence="1" id="KW-0472">Membrane</keyword>
<dbReference type="RefSeq" id="WP_094060033.1">
    <property type="nucleotide sequence ID" value="NZ_CP022530.1"/>
</dbReference>
<feature type="transmembrane region" description="Helical" evidence="1">
    <location>
        <begin position="78"/>
        <end position="98"/>
    </location>
</feature>
<evidence type="ECO:0000313" key="3">
    <source>
        <dbReference type="Proteomes" id="UP000202440"/>
    </source>
</evidence>
<keyword evidence="1" id="KW-0812">Transmembrane</keyword>
<proteinExistence type="predicted"/>
<dbReference type="GO" id="GO:0005886">
    <property type="term" value="C:plasma membrane"/>
    <property type="evidence" value="ECO:0007669"/>
    <property type="project" value="TreeGrafter"/>
</dbReference>
<sequence length="117" mass="13403">MNWYINALKNYFNFSDRARRKEYWMFVLFYIIFYAISAAIDFAVGASGIILMVYALAMLIPSISVGVRRLHDTNRSGWWMLISLVPLVGAIILLVFLVQDSRDEDNRYGDSPKLAAA</sequence>